<organism evidence="3 5">
    <name type="scientific">Enterococcus avium ATCC 14025</name>
    <dbReference type="NCBI Taxonomy" id="1140002"/>
    <lineage>
        <taxon>Bacteria</taxon>
        <taxon>Bacillati</taxon>
        <taxon>Bacillota</taxon>
        <taxon>Bacilli</taxon>
        <taxon>Lactobacillales</taxon>
        <taxon>Enterococcaceae</taxon>
        <taxon>Enterococcus</taxon>
    </lineage>
</organism>
<evidence type="ECO:0000259" key="1">
    <source>
        <dbReference type="SMART" id="SM00871"/>
    </source>
</evidence>
<dbReference type="Pfam" id="PF06445">
    <property type="entry name" value="GyrI-like"/>
    <property type="match status" value="1"/>
</dbReference>
<dbReference type="EMBL" id="ASWL01000002">
    <property type="protein sequence ID" value="EOU22794.1"/>
    <property type="molecule type" value="Genomic_DNA"/>
</dbReference>
<proteinExistence type="predicted"/>
<dbReference type="PANTHER" id="PTHR40055:SF1">
    <property type="entry name" value="TRANSCRIPTIONAL REGULATOR YGIV-RELATED"/>
    <property type="match status" value="1"/>
</dbReference>
<keyword evidence="4" id="KW-1185">Reference proteome</keyword>
<evidence type="ECO:0000313" key="4">
    <source>
        <dbReference type="Proteomes" id="UP000014104"/>
    </source>
</evidence>
<dbReference type="SMART" id="SM00871">
    <property type="entry name" value="AraC_E_bind"/>
    <property type="match status" value="1"/>
</dbReference>
<dbReference type="Gene3D" id="3.20.80.10">
    <property type="entry name" value="Regulatory factor, effector binding domain"/>
    <property type="match status" value="1"/>
</dbReference>
<accession>A0AAV3J0I3</accession>
<feature type="domain" description="AraC effector-binding" evidence="1">
    <location>
        <begin position="5"/>
        <end position="154"/>
    </location>
</feature>
<evidence type="ECO:0000313" key="2">
    <source>
        <dbReference type="EMBL" id="EOT49046.1"/>
    </source>
</evidence>
<name>A0AAV3J0I3_ENTAV</name>
<dbReference type="InterPro" id="IPR010499">
    <property type="entry name" value="AraC_E-bd"/>
</dbReference>
<evidence type="ECO:0000313" key="5">
    <source>
        <dbReference type="Proteomes" id="UP000014107"/>
    </source>
</evidence>
<dbReference type="AlphaFoldDB" id="A0AAV3J0I3"/>
<dbReference type="SUPFAM" id="SSF55136">
    <property type="entry name" value="Probable bacterial effector-binding domain"/>
    <property type="match status" value="1"/>
</dbReference>
<dbReference type="InterPro" id="IPR050908">
    <property type="entry name" value="SmbC-like"/>
</dbReference>
<dbReference type="RefSeq" id="WP_016179081.1">
    <property type="nucleotide sequence ID" value="NZ_KE136357.1"/>
</dbReference>
<reference evidence="3 5" key="2">
    <citation type="submission" date="2013-03" db="EMBL/GenBank/DDBJ databases">
        <title>The Genome Sequence of Enterococcus avium ATCC_14025 (PacBio/Illumina hybrid assembly).</title>
        <authorList>
            <consortium name="The Broad Institute Genomics Platform"/>
            <consortium name="The Broad Institute Genome Sequencing Center for Infectious Disease"/>
            <person name="Earl A."/>
            <person name="Russ C."/>
            <person name="Gilmore M."/>
            <person name="Surin D."/>
            <person name="Walker B."/>
            <person name="Young S."/>
            <person name="Zeng Q."/>
            <person name="Gargeya S."/>
            <person name="Fitzgerald M."/>
            <person name="Haas B."/>
            <person name="Abouelleil A."/>
            <person name="Allen A.W."/>
            <person name="Alvarado L."/>
            <person name="Arachchi H.M."/>
            <person name="Berlin A.M."/>
            <person name="Chapman S.B."/>
            <person name="Gainer-Dewar J."/>
            <person name="Goldberg J."/>
            <person name="Griggs A."/>
            <person name="Gujja S."/>
            <person name="Hansen M."/>
            <person name="Howarth C."/>
            <person name="Imamovic A."/>
            <person name="Ireland A."/>
            <person name="Larimer J."/>
            <person name="McCowan C."/>
            <person name="Murphy C."/>
            <person name="Pearson M."/>
            <person name="Poon T.W."/>
            <person name="Priest M."/>
            <person name="Roberts A."/>
            <person name="Saif S."/>
            <person name="Shea T."/>
            <person name="Sisk P."/>
            <person name="Sykes S."/>
            <person name="Wortman J."/>
            <person name="Nusbaum C."/>
            <person name="Birren B."/>
        </authorList>
    </citation>
    <scope>NUCLEOTIDE SEQUENCE [LARGE SCALE GENOMIC DNA]</scope>
    <source>
        <strain evidence="3 5">ATCC 14025</strain>
    </source>
</reference>
<dbReference type="Proteomes" id="UP000014104">
    <property type="component" value="Unassembled WGS sequence"/>
</dbReference>
<protein>
    <recommendedName>
        <fullName evidence="1">AraC effector-binding domain-containing protein</fullName>
    </recommendedName>
</protein>
<gene>
    <name evidence="3" type="ORF">I570_00657</name>
    <name evidence="2" type="ORF">OMU_01230</name>
</gene>
<dbReference type="InterPro" id="IPR011256">
    <property type="entry name" value="Reg_factor_effector_dom_sf"/>
</dbReference>
<evidence type="ECO:0000313" key="3">
    <source>
        <dbReference type="EMBL" id="EOU22794.1"/>
    </source>
</evidence>
<dbReference type="Proteomes" id="UP000014107">
    <property type="component" value="Unassembled WGS sequence"/>
</dbReference>
<dbReference type="PANTHER" id="PTHR40055">
    <property type="entry name" value="TRANSCRIPTIONAL REGULATOR YGIV-RELATED"/>
    <property type="match status" value="1"/>
</dbReference>
<reference evidence="2 4" key="1">
    <citation type="submission" date="2013-03" db="EMBL/GenBank/DDBJ databases">
        <title>The Genome Sequence of Enterococcus avium ATCC_14025 (Illumina only assembly).</title>
        <authorList>
            <consortium name="The Broad Institute Genomics Platform"/>
            <consortium name="The Broad Institute Genome Sequencing Center for Infectious Disease"/>
            <person name="Earl A."/>
            <person name="Russ C."/>
            <person name="Gilmore M."/>
            <person name="Surin D."/>
            <person name="Walker B."/>
            <person name="Young S."/>
            <person name="Zeng Q."/>
            <person name="Gargeya S."/>
            <person name="Fitzgerald M."/>
            <person name="Haas B."/>
            <person name="Abouelleil A."/>
            <person name="Allen A.W."/>
            <person name="Alvarado L."/>
            <person name="Arachchi H.M."/>
            <person name="Berlin A.M."/>
            <person name="Chapman S.B."/>
            <person name="Gainer-Dewar J."/>
            <person name="Goldberg J."/>
            <person name="Griggs A."/>
            <person name="Gujja S."/>
            <person name="Hansen M."/>
            <person name="Howarth C."/>
            <person name="Imamovic A."/>
            <person name="Ireland A."/>
            <person name="Larimer J."/>
            <person name="McCowan C."/>
            <person name="Murphy C."/>
            <person name="Pearson M."/>
            <person name="Poon T.W."/>
            <person name="Priest M."/>
            <person name="Roberts A."/>
            <person name="Saif S."/>
            <person name="Shea T."/>
            <person name="Sisk P."/>
            <person name="Sykes S."/>
            <person name="Wortman J."/>
            <person name="Nusbaum C."/>
            <person name="Birren B."/>
        </authorList>
    </citation>
    <scope>NUCLEOTIDE SEQUENCE [LARGE SCALE GENOMIC DNA]</scope>
    <source>
        <strain evidence="2 4">ATCC 14025</strain>
    </source>
</reference>
<sequence length="158" mass="18262">MTKIADIMVKQLPEQHMLTHRKTINFFEEYAEFMGEAIGRILKLIEENEAFPSSGPIVCFHNVDLKALDVEIGFATPKPLKAQNELHTLTHPIRTIAVTIDRGPYEQQDPTLEALMKWIPENGYEALGGIYYHYLNDEKQPENEYLTEMYIPIQKLVE</sequence>
<comment type="caution">
    <text evidence="3">The sequence shown here is derived from an EMBL/GenBank/DDBJ whole genome shotgun (WGS) entry which is preliminary data.</text>
</comment>
<dbReference type="EMBL" id="AHYV01000008">
    <property type="protein sequence ID" value="EOT49046.1"/>
    <property type="molecule type" value="Genomic_DNA"/>
</dbReference>
<dbReference type="InterPro" id="IPR029442">
    <property type="entry name" value="GyrI-like"/>
</dbReference>